<feature type="chain" id="PRO_5040794207" description="Porin" evidence="1">
    <location>
        <begin position="22"/>
        <end position="441"/>
    </location>
</feature>
<keyword evidence="3" id="KW-1185">Reference proteome</keyword>
<name>A0A9W6G320_9BACT</name>
<evidence type="ECO:0000313" key="2">
    <source>
        <dbReference type="EMBL" id="GLI39536.1"/>
    </source>
</evidence>
<evidence type="ECO:0000313" key="3">
    <source>
        <dbReference type="Proteomes" id="UP001144352"/>
    </source>
</evidence>
<comment type="caution">
    <text evidence="2">The sequence shown here is derived from an EMBL/GenBank/DDBJ whole genome shotgun (WGS) entry which is preliminary data.</text>
</comment>
<dbReference type="EMBL" id="BSDS01000002">
    <property type="protein sequence ID" value="GLI39536.1"/>
    <property type="molecule type" value="Genomic_DNA"/>
</dbReference>
<protein>
    <recommendedName>
        <fullName evidence="4">Porin</fullName>
    </recommendedName>
</protein>
<keyword evidence="1" id="KW-0732">Signal</keyword>
<proteinExistence type="predicted"/>
<dbReference type="RefSeq" id="WP_214187473.1">
    <property type="nucleotide sequence ID" value="NZ_BSDS01000002.1"/>
</dbReference>
<accession>A0A9W6G320</accession>
<evidence type="ECO:0008006" key="4">
    <source>
        <dbReference type="Google" id="ProtNLM"/>
    </source>
</evidence>
<dbReference type="SUPFAM" id="SSF56935">
    <property type="entry name" value="Porins"/>
    <property type="match status" value="1"/>
</dbReference>
<evidence type="ECO:0000256" key="1">
    <source>
        <dbReference type="SAM" id="SignalP"/>
    </source>
</evidence>
<dbReference type="Proteomes" id="UP001144352">
    <property type="component" value="Unassembled WGS sequence"/>
</dbReference>
<gene>
    <name evidence="2" type="ORF">GHYDROH2_30370</name>
</gene>
<dbReference type="AlphaFoldDB" id="A0A9W6G320"/>
<reference evidence="2" key="1">
    <citation type="submission" date="2022-12" db="EMBL/GenBank/DDBJ databases">
        <title>Reference genome sequencing for broad-spectrum identification of bacterial and archaeal isolates by mass spectrometry.</title>
        <authorList>
            <person name="Sekiguchi Y."/>
            <person name="Tourlousse D.M."/>
        </authorList>
    </citation>
    <scope>NUCLEOTIDE SEQUENCE</scope>
    <source>
        <strain evidence="2">H2</strain>
    </source>
</reference>
<feature type="signal peptide" evidence="1">
    <location>
        <begin position="1"/>
        <end position="21"/>
    </location>
</feature>
<sequence>MKKKMFGLVALGLMFSVPAMAQEVPQPTPPVYNCDFEPACEVAPGIYGKMASPVTSKFNLSIGGFVKLDYAYNSVNLGPSGALAPGSGAIPKSSSTAGQQDQSILTARQSRFWLKVAGPPLLGAKTNALIEADFYGDPSAAAESPQLRMRQAWGSMDWANTQVLFGQAYDIFGPMIASTIDFRSGAAFGTPNNPRVPQVRLTQKVNLNADNSLKLVLGVQDPNQNGNNNNAAGTTVGNMVNTAGQVMFVSKALGVAPGYFGMSMNSLTAGFFGLYGNEKVAASGRSVDSYGYGFYTFVPVLKSKDGKNRAMTLSLEGQAYMAANMAFNTATAGTTVGTAGNESAAKGYGLAGQAIFYPTQHLGITAGYGRRNAYNYASYSGISNFQKSSSNLYANVAYDLNAAIRVAAEYQNLNTQYGNNSAGTSGTGTANVARLAAFYFF</sequence>
<organism evidence="2 3">
    <name type="scientific">Geobacter hydrogenophilus</name>
    <dbReference type="NCBI Taxonomy" id="40983"/>
    <lineage>
        <taxon>Bacteria</taxon>
        <taxon>Pseudomonadati</taxon>
        <taxon>Thermodesulfobacteriota</taxon>
        <taxon>Desulfuromonadia</taxon>
        <taxon>Geobacterales</taxon>
        <taxon>Geobacteraceae</taxon>
        <taxon>Geobacter</taxon>
    </lineage>
</organism>